<dbReference type="eggNOG" id="ENOG5033G25">
    <property type="taxonomic scope" value="Bacteria"/>
</dbReference>
<accession>C8PHZ5</accession>
<sequence length="319" mass="34594">MRELCEYNAIKRREGRKFNGRRIIGAPQSGRTVGMKFFAILILCASALFGETISAKYEISFGVFGAVGSANTRLVREDDRYEIVMDAVAQGVAGSLSGQRRESFRSKGRVVAGLLMPDLYVHEVSRKKGKTTKNERKTYAFDYARKTIKFQKFKGTGGELQLVSDEILPYFATNDLLSLFFNFSKIPHSGDKFFVRAAGAKSADGRIDIERPRGSAAANIASELGVAPPSDADTNSGAAASASSSGADTKTGATDANFKGRGAGTDKQATAIYVVFINQPIFSSSRGELHLSLNERGYADRAVLKDVLLFGDIRARLVE</sequence>
<name>C8PHZ5_9BACT</name>
<dbReference type="AlphaFoldDB" id="C8PHZ5"/>
<gene>
    <name evidence="2" type="ORF">CAMGR0001_0591</name>
</gene>
<evidence type="ECO:0000256" key="1">
    <source>
        <dbReference type="SAM" id="MobiDB-lite"/>
    </source>
</evidence>
<feature type="compositionally biased region" description="Low complexity" evidence="1">
    <location>
        <begin position="230"/>
        <end position="254"/>
    </location>
</feature>
<protein>
    <recommendedName>
        <fullName evidence="4">DUF3108 domain-containing protein</fullName>
    </recommendedName>
</protein>
<feature type="region of interest" description="Disordered" evidence="1">
    <location>
        <begin position="228"/>
        <end position="261"/>
    </location>
</feature>
<reference evidence="2 3" key="1">
    <citation type="submission" date="2009-07" db="EMBL/GenBank/DDBJ databases">
        <authorList>
            <person name="Madupu R."/>
            <person name="Sebastian Y."/>
            <person name="Durkin A.S."/>
            <person name="Torralba M."/>
            <person name="Methe B."/>
            <person name="Sutton G.G."/>
            <person name="Strausberg R.L."/>
            <person name="Nelson K.E."/>
        </authorList>
    </citation>
    <scope>NUCLEOTIDE SEQUENCE [LARGE SCALE GENOMIC DNA]</scope>
    <source>
        <strain evidence="2 3">RM3268</strain>
    </source>
</reference>
<proteinExistence type="predicted"/>
<dbReference type="EMBL" id="ACYG01000024">
    <property type="protein sequence ID" value="EEV17759.1"/>
    <property type="molecule type" value="Genomic_DNA"/>
</dbReference>
<comment type="caution">
    <text evidence="2">The sequence shown here is derived from an EMBL/GenBank/DDBJ whole genome shotgun (WGS) entry which is preliminary data.</text>
</comment>
<keyword evidence="3" id="KW-1185">Reference proteome</keyword>
<organism evidence="2 3">
    <name type="scientific">Campylobacter gracilis RM3268</name>
    <dbReference type="NCBI Taxonomy" id="553220"/>
    <lineage>
        <taxon>Bacteria</taxon>
        <taxon>Pseudomonadati</taxon>
        <taxon>Campylobacterota</taxon>
        <taxon>Epsilonproteobacteria</taxon>
        <taxon>Campylobacterales</taxon>
        <taxon>Campylobacteraceae</taxon>
        <taxon>Campylobacter</taxon>
    </lineage>
</organism>
<evidence type="ECO:0008006" key="4">
    <source>
        <dbReference type="Google" id="ProtNLM"/>
    </source>
</evidence>
<evidence type="ECO:0000313" key="3">
    <source>
        <dbReference type="Proteomes" id="UP000005709"/>
    </source>
</evidence>
<evidence type="ECO:0000313" key="2">
    <source>
        <dbReference type="EMBL" id="EEV17759.1"/>
    </source>
</evidence>
<dbReference type="Proteomes" id="UP000005709">
    <property type="component" value="Unassembled WGS sequence"/>
</dbReference>